<proteinExistence type="predicted"/>
<evidence type="ECO:0000313" key="2">
    <source>
        <dbReference type="Proteomes" id="UP001195483"/>
    </source>
</evidence>
<comment type="caution">
    <text evidence="1">The sequence shown here is derived from an EMBL/GenBank/DDBJ whole genome shotgun (WGS) entry which is preliminary data.</text>
</comment>
<accession>A0AAE0W9Q9</accession>
<reference evidence="1" key="1">
    <citation type="journal article" date="2021" name="Genome Biol. Evol.">
        <title>A High-Quality Reference Genome for a Parasitic Bivalve with Doubly Uniparental Inheritance (Bivalvia: Unionida).</title>
        <authorList>
            <person name="Smith C.H."/>
        </authorList>
    </citation>
    <scope>NUCLEOTIDE SEQUENCE</scope>
    <source>
        <strain evidence="1">CHS0354</strain>
    </source>
</reference>
<gene>
    <name evidence="1" type="ORF">CHS0354_032614</name>
</gene>
<protein>
    <submittedName>
        <fullName evidence="1">Uncharacterized protein</fullName>
    </submittedName>
</protein>
<organism evidence="1 2">
    <name type="scientific">Potamilus streckersoni</name>
    <dbReference type="NCBI Taxonomy" id="2493646"/>
    <lineage>
        <taxon>Eukaryota</taxon>
        <taxon>Metazoa</taxon>
        <taxon>Spiralia</taxon>
        <taxon>Lophotrochozoa</taxon>
        <taxon>Mollusca</taxon>
        <taxon>Bivalvia</taxon>
        <taxon>Autobranchia</taxon>
        <taxon>Heteroconchia</taxon>
        <taxon>Palaeoheterodonta</taxon>
        <taxon>Unionida</taxon>
        <taxon>Unionoidea</taxon>
        <taxon>Unionidae</taxon>
        <taxon>Ambleminae</taxon>
        <taxon>Lampsilini</taxon>
        <taxon>Potamilus</taxon>
    </lineage>
</organism>
<keyword evidence="2" id="KW-1185">Reference proteome</keyword>
<evidence type="ECO:0000313" key="1">
    <source>
        <dbReference type="EMBL" id="KAK3605657.1"/>
    </source>
</evidence>
<reference evidence="1" key="3">
    <citation type="submission" date="2023-05" db="EMBL/GenBank/DDBJ databases">
        <authorList>
            <person name="Smith C.H."/>
        </authorList>
    </citation>
    <scope>NUCLEOTIDE SEQUENCE</scope>
    <source>
        <strain evidence="1">CHS0354</strain>
        <tissue evidence="1">Mantle</tissue>
    </source>
</reference>
<dbReference type="Proteomes" id="UP001195483">
    <property type="component" value="Unassembled WGS sequence"/>
</dbReference>
<sequence length="67" mass="7702">MYANVTIAITPNYYMLITGMTLIDGYSVDFTIVDINEKLIRSFKAVTVKAKRVVLRPKMVYKVLSRQ</sequence>
<dbReference type="EMBL" id="JAEAOA010001918">
    <property type="protein sequence ID" value="KAK3605657.1"/>
    <property type="molecule type" value="Genomic_DNA"/>
</dbReference>
<reference evidence="1" key="2">
    <citation type="journal article" date="2021" name="Genome Biol. Evol.">
        <title>Developing a high-quality reference genome for a parasitic bivalve with doubly uniparental inheritance (Bivalvia: Unionida).</title>
        <authorList>
            <person name="Smith C.H."/>
        </authorList>
    </citation>
    <scope>NUCLEOTIDE SEQUENCE</scope>
    <source>
        <strain evidence="1">CHS0354</strain>
        <tissue evidence="1">Mantle</tissue>
    </source>
</reference>
<dbReference type="AlphaFoldDB" id="A0AAE0W9Q9"/>
<name>A0AAE0W9Q9_9BIVA</name>